<feature type="compositionally biased region" description="Basic and acidic residues" evidence="1">
    <location>
        <begin position="120"/>
        <end position="129"/>
    </location>
</feature>
<dbReference type="EC" id="3.2.1.-" evidence="2"/>
<dbReference type="Proteomes" id="UP000249634">
    <property type="component" value="Chromosome 1"/>
</dbReference>
<protein>
    <submittedName>
        <fullName evidence="2">CHAP domain containing protein</fullName>
        <ecNumber evidence="2">3.2.1.-</ecNumber>
    </submittedName>
</protein>
<name>A0A2X3WKK0_STRTR</name>
<evidence type="ECO:0000313" key="3">
    <source>
        <dbReference type="Proteomes" id="UP000249634"/>
    </source>
</evidence>
<keyword evidence="2" id="KW-0326">Glycosidase</keyword>
<keyword evidence="2" id="KW-0378">Hydrolase</keyword>
<accession>A0A2X3WKK0</accession>
<dbReference type="EMBL" id="LS483339">
    <property type="protein sequence ID" value="SQF24491.1"/>
    <property type="molecule type" value="Genomic_DNA"/>
</dbReference>
<proteinExistence type="predicted"/>
<organism evidence="2 3">
    <name type="scientific">Streptococcus thermophilus</name>
    <dbReference type="NCBI Taxonomy" id="1308"/>
    <lineage>
        <taxon>Bacteria</taxon>
        <taxon>Bacillati</taxon>
        <taxon>Bacillota</taxon>
        <taxon>Bacilli</taxon>
        <taxon>Lactobacillales</taxon>
        <taxon>Streptococcaceae</taxon>
        <taxon>Streptococcus</taxon>
    </lineage>
</organism>
<sequence length="156" mass="18636">MTREQQKVKVARKTFQSSLKASRIHYRREKKGLKRSLPKRRFIMRRAEKAETREQRQALKQTYQEEKDLATDTFKEAIAYVSPRWLKSKEIKKYRLPQARQRLAVARKHLAEVKMAEKEAKSAKRDVKQLKKAHQFKTPRPRSNEGYAMSLQNHLM</sequence>
<dbReference type="GO" id="GO:0016798">
    <property type="term" value="F:hydrolase activity, acting on glycosyl bonds"/>
    <property type="evidence" value="ECO:0007669"/>
    <property type="project" value="UniProtKB-KW"/>
</dbReference>
<evidence type="ECO:0000313" key="2">
    <source>
        <dbReference type="EMBL" id="SQF24491.1"/>
    </source>
</evidence>
<feature type="region of interest" description="Disordered" evidence="1">
    <location>
        <begin position="120"/>
        <end position="156"/>
    </location>
</feature>
<evidence type="ECO:0000256" key="1">
    <source>
        <dbReference type="SAM" id="MobiDB-lite"/>
    </source>
</evidence>
<feature type="compositionally biased region" description="Basic residues" evidence="1">
    <location>
        <begin position="130"/>
        <end position="140"/>
    </location>
</feature>
<gene>
    <name evidence="2" type="ORF">NCTC12958_00679</name>
</gene>
<dbReference type="AlphaFoldDB" id="A0A2X3WKK0"/>
<reference evidence="2 3" key="1">
    <citation type="submission" date="2018-06" db="EMBL/GenBank/DDBJ databases">
        <authorList>
            <consortium name="Pathogen Informatics"/>
            <person name="Doyle S."/>
        </authorList>
    </citation>
    <scope>NUCLEOTIDE SEQUENCE [LARGE SCALE GENOMIC DNA]</scope>
    <source>
        <strain evidence="2 3">NCTC12958</strain>
    </source>
</reference>